<proteinExistence type="predicted"/>
<gene>
    <name evidence="5" type="ORF">SE17_10065</name>
</gene>
<evidence type="ECO:0000256" key="3">
    <source>
        <dbReference type="ARBA" id="ARBA00022729"/>
    </source>
</evidence>
<evidence type="ECO:0000313" key="5">
    <source>
        <dbReference type="EMBL" id="KPV53363.1"/>
    </source>
</evidence>
<dbReference type="Pfam" id="PF24517">
    <property type="entry name" value="CBM96"/>
    <property type="match status" value="1"/>
</dbReference>
<dbReference type="EMBL" id="LJCR01000276">
    <property type="protein sequence ID" value="KPV53363.1"/>
    <property type="molecule type" value="Genomic_DNA"/>
</dbReference>
<feature type="domain" description="Carbohydrate-binding module family 96" evidence="4">
    <location>
        <begin position="13"/>
        <end position="64"/>
    </location>
</feature>
<feature type="non-terminal residue" evidence="5">
    <location>
        <position position="69"/>
    </location>
</feature>
<dbReference type="GO" id="GO:0005576">
    <property type="term" value="C:extracellular region"/>
    <property type="evidence" value="ECO:0007669"/>
    <property type="project" value="UniProtKB-SubCell"/>
</dbReference>
<accession>A0A0P9DIV1</accession>
<dbReference type="InterPro" id="IPR055372">
    <property type="entry name" value="CBM96"/>
</dbReference>
<evidence type="ECO:0000313" key="6">
    <source>
        <dbReference type="Proteomes" id="UP000050509"/>
    </source>
</evidence>
<protein>
    <recommendedName>
        <fullName evidence="4">Carbohydrate-binding module family 96 domain-containing protein</fullName>
    </recommendedName>
</protein>
<comment type="caution">
    <text evidence="5">The sequence shown here is derived from an EMBL/GenBank/DDBJ whole genome shotgun (WGS) entry which is preliminary data.</text>
</comment>
<keyword evidence="2" id="KW-0964">Secreted</keyword>
<evidence type="ECO:0000256" key="2">
    <source>
        <dbReference type="ARBA" id="ARBA00022525"/>
    </source>
</evidence>
<organism evidence="5 6">
    <name type="scientific">Kouleothrix aurantiaca</name>
    <dbReference type="NCBI Taxonomy" id="186479"/>
    <lineage>
        <taxon>Bacteria</taxon>
        <taxon>Bacillati</taxon>
        <taxon>Chloroflexota</taxon>
        <taxon>Chloroflexia</taxon>
        <taxon>Chloroflexales</taxon>
        <taxon>Roseiflexineae</taxon>
        <taxon>Roseiflexaceae</taxon>
        <taxon>Kouleothrix</taxon>
    </lineage>
</organism>
<evidence type="ECO:0000259" key="4">
    <source>
        <dbReference type="Pfam" id="PF24517"/>
    </source>
</evidence>
<name>A0A0P9DIV1_9CHLR</name>
<dbReference type="AlphaFoldDB" id="A0A0P9DIV1"/>
<evidence type="ECO:0000256" key="1">
    <source>
        <dbReference type="ARBA" id="ARBA00004613"/>
    </source>
</evidence>
<keyword evidence="6" id="KW-1185">Reference proteome</keyword>
<dbReference type="Proteomes" id="UP000050509">
    <property type="component" value="Unassembled WGS sequence"/>
</dbReference>
<keyword evidence="3" id="KW-0732">Signal</keyword>
<sequence>MLIIKIYDYVGQKTKICLYVTNDSTGEGSFNSVSNTSWAENITWNNKPAIDGPLLATLGAVTINLSYEV</sequence>
<reference evidence="5 6" key="1">
    <citation type="submission" date="2015-09" db="EMBL/GenBank/DDBJ databases">
        <title>Draft genome sequence of Kouleothrix aurantiaca JCM 19913.</title>
        <authorList>
            <person name="Hemp J."/>
        </authorList>
    </citation>
    <scope>NUCLEOTIDE SEQUENCE [LARGE SCALE GENOMIC DNA]</scope>
    <source>
        <strain evidence="5 6">COM-B</strain>
    </source>
</reference>
<comment type="subcellular location">
    <subcellularLocation>
        <location evidence="1">Secreted</location>
    </subcellularLocation>
</comment>